<dbReference type="AlphaFoldDB" id="A0A656HN89"/>
<dbReference type="EC" id="3.5.3.1" evidence="2"/>
<keyword evidence="5 8" id="KW-0479">Metal-binding</keyword>
<name>A0A656HN89_THINJ</name>
<evidence type="ECO:0000313" key="10">
    <source>
        <dbReference type="EMBL" id="EIJ36809.1"/>
    </source>
</evidence>
<dbReference type="Proteomes" id="UP000005317">
    <property type="component" value="Unassembled WGS sequence"/>
</dbReference>
<feature type="binding site" evidence="8">
    <location>
        <position position="127"/>
    </location>
    <ligand>
        <name>Mn(2+)</name>
        <dbReference type="ChEBI" id="CHEBI:29035"/>
        <label>1</label>
    </ligand>
</feature>
<dbReference type="PIRSF" id="PIRSF036979">
    <property type="entry name" value="Arginase"/>
    <property type="match status" value="1"/>
</dbReference>
<comment type="pathway">
    <text evidence="1">Nitrogen metabolism; urea cycle; L-ornithine and urea from L-arginine: step 1/1.</text>
</comment>
<dbReference type="SUPFAM" id="SSF52768">
    <property type="entry name" value="Arginase/deacetylase"/>
    <property type="match status" value="1"/>
</dbReference>
<dbReference type="GO" id="GO:0005829">
    <property type="term" value="C:cytosol"/>
    <property type="evidence" value="ECO:0007669"/>
    <property type="project" value="TreeGrafter"/>
</dbReference>
<reference evidence="11" key="1">
    <citation type="journal article" date="2011" name="Stand. Genomic Sci.">
        <title>Genome sequence of the filamentous, gliding Thiothrix nivea neotype strain (JP2(T)).</title>
        <authorList>
            <person name="Lapidus A."/>
            <person name="Nolan M."/>
            <person name="Lucas S."/>
            <person name="Glavina Del Rio T."/>
            <person name="Tice H."/>
            <person name="Cheng J.F."/>
            <person name="Tapia R."/>
            <person name="Han C."/>
            <person name="Goodwin L."/>
            <person name="Pitluck S."/>
            <person name="Liolios K."/>
            <person name="Pagani I."/>
            <person name="Ivanova N."/>
            <person name="Huntemann M."/>
            <person name="Mavromatis K."/>
            <person name="Mikhailova N."/>
            <person name="Pati A."/>
            <person name="Chen A."/>
            <person name="Palaniappan K."/>
            <person name="Land M."/>
            <person name="Brambilla E.M."/>
            <person name="Rohde M."/>
            <person name="Abt B."/>
            <person name="Verbarg S."/>
            <person name="Goker M."/>
            <person name="Bristow J."/>
            <person name="Eisen J.A."/>
            <person name="Markowitz V."/>
            <person name="Hugenholtz P."/>
            <person name="Kyrpides N.C."/>
            <person name="Klenk H.P."/>
            <person name="Woyke T."/>
        </authorList>
    </citation>
    <scope>NUCLEOTIDE SEQUENCE [LARGE SCALE GENOMIC DNA]</scope>
    <source>
        <strain evidence="11">ATCC 35100 / DSM 5205 / JP2</strain>
    </source>
</reference>
<evidence type="ECO:0000256" key="2">
    <source>
        <dbReference type="ARBA" id="ARBA00012168"/>
    </source>
</evidence>
<comment type="cofactor">
    <cofactor evidence="8">
        <name>Mn(2+)</name>
        <dbReference type="ChEBI" id="CHEBI:29035"/>
    </cofactor>
    <text evidence="8">Binds 2 manganese ions per subunit.</text>
</comment>
<keyword evidence="4" id="KW-0056">Arginine metabolism</keyword>
<dbReference type="InterPro" id="IPR014033">
    <property type="entry name" value="Arginase"/>
</dbReference>
<dbReference type="EMBL" id="JH651384">
    <property type="protein sequence ID" value="EIJ36809.1"/>
    <property type="molecule type" value="Genomic_DNA"/>
</dbReference>
<sequence length="323" mass="35301">MNAIRIIEVCSELGAAQLGASMGPDAIRMAAHKTGSDFFVRHETIRLPDRNDLLADKNHNVGCQHVKRLRYILENCLTVCNTVTDALEAGDFPLVLSADHSSAAGTLAGIRQAYPRERLGVIWIDAHSDMHSPYTTHSGNMHGMPLGAALGLDTQARDFLGETPNPLSPEDQRRWNHLKELGGVVPKILPEDLVLIGVRFFKPEHSILIENLGIPLHTVAAIRDKGAEHYAKLIQQQLAHCDRLYVSFDVDSLDCNVVSRGTGTPEPDGLYMEEALTLMRAFMANPKVCCLEIAEVNPVLDDKGNAMGEAAWEILANTIDASG</sequence>
<feature type="binding site" evidence="8">
    <location>
        <position position="129"/>
    </location>
    <ligand>
        <name>Mn(2+)</name>
        <dbReference type="ChEBI" id="CHEBI:29035"/>
        <label>1</label>
    </ligand>
</feature>
<dbReference type="InterPro" id="IPR006035">
    <property type="entry name" value="Ureohydrolase"/>
</dbReference>
<evidence type="ECO:0000256" key="4">
    <source>
        <dbReference type="ARBA" id="ARBA00022503"/>
    </source>
</evidence>
<keyword evidence="7 8" id="KW-0464">Manganese</keyword>
<comment type="similarity">
    <text evidence="9">Belongs to the arginase family.</text>
</comment>
<evidence type="ECO:0000256" key="6">
    <source>
        <dbReference type="ARBA" id="ARBA00022801"/>
    </source>
</evidence>
<evidence type="ECO:0000313" key="11">
    <source>
        <dbReference type="Proteomes" id="UP000005317"/>
    </source>
</evidence>
<organism evidence="10 11">
    <name type="scientific">Thiothrix nivea (strain ATCC 35100 / DSM 5205 / JP2)</name>
    <dbReference type="NCBI Taxonomy" id="870187"/>
    <lineage>
        <taxon>Bacteria</taxon>
        <taxon>Pseudomonadati</taxon>
        <taxon>Pseudomonadota</taxon>
        <taxon>Gammaproteobacteria</taxon>
        <taxon>Thiotrichales</taxon>
        <taxon>Thiotrichaceae</taxon>
        <taxon>Thiothrix</taxon>
    </lineage>
</organism>
<dbReference type="Pfam" id="PF00491">
    <property type="entry name" value="Arginase"/>
    <property type="match status" value="1"/>
</dbReference>
<evidence type="ECO:0000256" key="1">
    <source>
        <dbReference type="ARBA" id="ARBA00005098"/>
    </source>
</evidence>
<dbReference type="InterPro" id="IPR023696">
    <property type="entry name" value="Ureohydrolase_dom_sf"/>
</dbReference>
<dbReference type="RefSeq" id="WP_002710676.1">
    <property type="nucleotide sequence ID" value="NZ_JH651384.1"/>
</dbReference>
<evidence type="ECO:0000256" key="7">
    <source>
        <dbReference type="ARBA" id="ARBA00023211"/>
    </source>
</evidence>
<proteinExistence type="inferred from homology"/>
<dbReference type="OrthoDB" id="9789727at2"/>
<dbReference type="Gene3D" id="3.40.800.10">
    <property type="entry name" value="Ureohydrolase domain"/>
    <property type="match status" value="1"/>
</dbReference>
<dbReference type="PROSITE" id="PS51409">
    <property type="entry name" value="ARGINASE_2"/>
    <property type="match status" value="1"/>
</dbReference>
<dbReference type="GO" id="GO:0006525">
    <property type="term" value="P:arginine metabolic process"/>
    <property type="evidence" value="ECO:0007669"/>
    <property type="project" value="UniProtKB-KW"/>
</dbReference>
<evidence type="ECO:0000256" key="8">
    <source>
        <dbReference type="PIRSR" id="PIRSR036979-1"/>
    </source>
</evidence>
<keyword evidence="6" id="KW-0378">Hydrolase</keyword>
<dbReference type="GO" id="GO:0004053">
    <property type="term" value="F:arginase activity"/>
    <property type="evidence" value="ECO:0007669"/>
    <property type="project" value="UniProtKB-EC"/>
</dbReference>
<feature type="binding site" evidence="8">
    <location>
        <position position="251"/>
    </location>
    <ligand>
        <name>Mn(2+)</name>
        <dbReference type="ChEBI" id="CHEBI:29035"/>
        <label>1</label>
    </ligand>
</feature>
<dbReference type="GO" id="GO:0030145">
    <property type="term" value="F:manganese ion binding"/>
    <property type="evidence" value="ECO:0007669"/>
    <property type="project" value="TreeGrafter"/>
</dbReference>
<accession>A0A656HN89</accession>
<evidence type="ECO:0000256" key="5">
    <source>
        <dbReference type="ARBA" id="ARBA00022723"/>
    </source>
</evidence>
<dbReference type="PANTHER" id="PTHR43782">
    <property type="entry name" value="ARGINASE"/>
    <property type="match status" value="1"/>
</dbReference>
<feature type="binding site" evidence="8">
    <location>
        <position position="249"/>
    </location>
    <ligand>
        <name>Mn(2+)</name>
        <dbReference type="ChEBI" id="CHEBI:29035"/>
        <label>1</label>
    </ligand>
</feature>
<keyword evidence="11" id="KW-1185">Reference proteome</keyword>
<evidence type="ECO:0000256" key="3">
    <source>
        <dbReference type="ARBA" id="ARBA00018123"/>
    </source>
</evidence>
<gene>
    <name evidence="10" type="ORF">Thini_4327</name>
</gene>
<dbReference type="PANTHER" id="PTHR43782:SF3">
    <property type="entry name" value="ARGINASE"/>
    <property type="match status" value="1"/>
</dbReference>
<feature type="binding site" evidence="8">
    <location>
        <position position="100"/>
    </location>
    <ligand>
        <name>Mn(2+)</name>
        <dbReference type="ChEBI" id="CHEBI:29035"/>
        <label>1</label>
    </ligand>
</feature>
<dbReference type="PRINTS" id="PR00116">
    <property type="entry name" value="ARGINASE"/>
</dbReference>
<evidence type="ECO:0000256" key="9">
    <source>
        <dbReference type="PROSITE-ProRule" id="PRU00742"/>
    </source>
</evidence>
<protein>
    <recommendedName>
        <fullName evidence="3">Arginase</fullName>
        <ecNumber evidence="2">3.5.3.1</ecNumber>
    </recommendedName>
</protein>
<dbReference type="CDD" id="cd09989">
    <property type="entry name" value="Arginase"/>
    <property type="match status" value="1"/>
</dbReference>
<feature type="binding site" evidence="8">
    <location>
        <position position="125"/>
    </location>
    <ligand>
        <name>Mn(2+)</name>
        <dbReference type="ChEBI" id="CHEBI:29035"/>
        <label>1</label>
    </ligand>
</feature>